<evidence type="ECO:0000313" key="3">
    <source>
        <dbReference type="EMBL" id="SCW87218.1"/>
    </source>
</evidence>
<dbReference type="InterPro" id="IPR002634">
    <property type="entry name" value="BolA"/>
</dbReference>
<dbReference type="STRING" id="177413.SAMN05660859_3366"/>
<name>A0A1G4U0V4_9HYPH</name>
<dbReference type="EMBL" id="FMTP01000005">
    <property type="protein sequence ID" value="SCW87218.1"/>
    <property type="molecule type" value="Genomic_DNA"/>
</dbReference>
<dbReference type="Proteomes" id="UP000198889">
    <property type="component" value="Unassembled WGS sequence"/>
</dbReference>
<reference evidence="4" key="1">
    <citation type="submission" date="2016-10" db="EMBL/GenBank/DDBJ databases">
        <authorList>
            <person name="Varghese N."/>
            <person name="Submissions S."/>
        </authorList>
    </citation>
    <scope>NUCLEOTIDE SEQUENCE [LARGE SCALE GENOMIC DNA]</scope>
    <source>
        <strain evidence="4">CGMCC 1.1761</strain>
    </source>
</reference>
<protein>
    <submittedName>
        <fullName evidence="3">BolA protein</fullName>
    </submittedName>
</protein>
<evidence type="ECO:0000256" key="1">
    <source>
        <dbReference type="RuleBase" id="RU003860"/>
    </source>
</evidence>
<dbReference type="PANTHER" id="PTHR46230">
    <property type="match status" value="1"/>
</dbReference>
<comment type="similarity">
    <text evidence="1">Belongs to the BolA/IbaG family.</text>
</comment>
<proteinExistence type="inferred from homology"/>
<evidence type="ECO:0000313" key="4">
    <source>
        <dbReference type="Proteomes" id="UP000198889"/>
    </source>
</evidence>
<dbReference type="PANTHER" id="PTHR46230:SF7">
    <property type="entry name" value="BOLA-LIKE PROTEIN 1"/>
    <property type="match status" value="1"/>
</dbReference>
<dbReference type="AlphaFoldDB" id="A0A1G4U0V4"/>
<dbReference type="SUPFAM" id="SSF82657">
    <property type="entry name" value="BolA-like"/>
    <property type="match status" value="1"/>
</dbReference>
<sequence>MLTPLGRGRTASFMSTQIPSPPLPSDDAVSQALARVRAALAELSPSVLELEDESHRHEGHGGHRPGQLTHLRVRIVAQAFLGQSRLARHRVVNGLLADEMARGLHALAIEAKAPGE</sequence>
<organism evidence="3 4">
    <name type="scientific">Ancylobacter rudongensis</name>
    <dbReference type="NCBI Taxonomy" id="177413"/>
    <lineage>
        <taxon>Bacteria</taxon>
        <taxon>Pseudomonadati</taxon>
        <taxon>Pseudomonadota</taxon>
        <taxon>Alphaproteobacteria</taxon>
        <taxon>Hyphomicrobiales</taxon>
        <taxon>Xanthobacteraceae</taxon>
        <taxon>Ancylobacter</taxon>
    </lineage>
</organism>
<dbReference type="GO" id="GO:0016226">
    <property type="term" value="P:iron-sulfur cluster assembly"/>
    <property type="evidence" value="ECO:0007669"/>
    <property type="project" value="TreeGrafter"/>
</dbReference>
<dbReference type="Pfam" id="PF01722">
    <property type="entry name" value="BolA"/>
    <property type="match status" value="1"/>
</dbReference>
<gene>
    <name evidence="3" type="ORF">SAMN05660859_3366</name>
</gene>
<dbReference type="Gene3D" id="3.30.300.90">
    <property type="entry name" value="BolA-like"/>
    <property type="match status" value="1"/>
</dbReference>
<feature type="region of interest" description="Disordered" evidence="2">
    <location>
        <begin position="1"/>
        <end position="27"/>
    </location>
</feature>
<dbReference type="InterPro" id="IPR036065">
    <property type="entry name" value="BolA-like_sf"/>
</dbReference>
<accession>A0A1G4U0V4</accession>
<evidence type="ECO:0000256" key="2">
    <source>
        <dbReference type="SAM" id="MobiDB-lite"/>
    </source>
</evidence>
<keyword evidence="4" id="KW-1185">Reference proteome</keyword>